<dbReference type="PANTHER" id="PTHR30614">
    <property type="entry name" value="MEMBRANE COMPONENT OF AMINO ACID ABC TRANSPORTER"/>
    <property type="match status" value="1"/>
</dbReference>
<comment type="similarity">
    <text evidence="2">Belongs to the binding-protein-dependent transport system permease family. HisMQ subfamily.</text>
</comment>
<dbReference type="PANTHER" id="PTHR30614:SF0">
    <property type="entry name" value="L-CYSTINE TRANSPORT SYSTEM PERMEASE PROTEIN TCYL"/>
    <property type="match status" value="1"/>
</dbReference>
<sequence length="317" mass="35271">MKNPDAGWRDNADAPNDVVLKVVPARYPWRMAGAAFALFIITGVVQSIATNPRWEWGVFAQWFFEPAILNGLGKTLLLTLLGTLFGSILGTGLALARLARSWLLNALAWSYIWLFRSLPLLLVLIILYNFAYLYDSLSLGVPFTSITFFTHATTDLLDQFSVAVLGLSLVQAAYTAEIIRGGIVGVDQGQHEAAAALGLPPYRRTFRIILPQALRAILPTGFNEVISLAKGTSIVYVLSMPELFYTVQVIYNRTQQVIPLLMVASVWYLCITTVLSVLQHFVENYFARGVVRQRRPARLTLFRRSATLKESSDVRSA</sequence>
<accession>A0ABW7CHY6</accession>
<evidence type="ECO:0000256" key="9">
    <source>
        <dbReference type="ARBA" id="ARBA00023136"/>
    </source>
</evidence>
<feature type="transmembrane region" description="Helical" evidence="10">
    <location>
        <begin position="31"/>
        <end position="49"/>
    </location>
</feature>
<keyword evidence="9 10" id="KW-0472">Membrane</keyword>
<evidence type="ECO:0000256" key="10">
    <source>
        <dbReference type="RuleBase" id="RU363032"/>
    </source>
</evidence>
<evidence type="ECO:0000256" key="3">
    <source>
        <dbReference type="ARBA" id="ARBA00022448"/>
    </source>
</evidence>
<reference evidence="12 13" key="1">
    <citation type="submission" date="2024-07" db="EMBL/GenBank/DDBJ databases">
        <title>Novel bacterial strain Erwinia sp. OPT-41 promoting growth of various crops.</title>
        <authorList>
            <person name="Egorshina A."/>
            <person name="Lukyantsev M.A."/>
            <person name="Golubev S.N."/>
            <person name="Muratova A.Y."/>
            <person name="Bulygina E.A."/>
        </authorList>
    </citation>
    <scope>NUCLEOTIDE SEQUENCE [LARGE SCALE GENOMIC DNA]</scope>
    <source>
        <strain evidence="12 13">OPT-41</strain>
    </source>
</reference>
<dbReference type="InterPro" id="IPR010065">
    <property type="entry name" value="AA_ABC_transptr_permease_3TM"/>
</dbReference>
<evidence type="ECO:0000313" key="13">
    <source>
        <dbReference type="Proteomes" id="UP001605250"/>
    </source>
</evidence>
<feature type="transmembrane region" description="Helical" evidence="10">
    <location>
        <begin position="257"/>
        <end position="278"/>
    </location>
</feature>
<keyword evidence="13" id="KW-1185">Reference proteome</keyword>
<evidence type="ECO:0000256" key="5">
    <source>
        <dbReference type="ARBA" id="ARBA00022519"/>
    </source>
</evidence>
<dbReference type="PROSITE" id="PS50928">
    <property type="entry name" value="ABC_TM1"/>
    <property type="match status" value="1"/>
</dbReference>
<evidence type="ECO:0000256" key="8">
    <source>
        <dbReference type="ARBA" id="ARBA00022989"/>
    </source>
</evidence>
<evidence type="ECO:0000256" key="6">
    <source>
        <dbReference type="ARBA" id="ARBA00022692"/>
    </source>
</evidence>
<dbReference type="NCBIfam" id="TIGR01726">
    <property type="entry name" value="HEQRo_perm_3TM"/>
    <property type="match status" value="1"/>
</dbReference>
<evidence type="ECO:0000259" key="11">
    <source>
        <dbReference type="PROSITE" id="PS50928"/>
    </source>
</evidence>
<keyword evidence="3 10" id="KW-0813">Transport</keyword>
<feature type="transmembrane region" description="Helical" evidence="10">
    <location>
        <begin position="111"/>
        <end position="134"/>
    </location>
</feature>
<keyword evidence="5" id="KW-0997">Cell inner membrane</keyword>
<dbReference type="Pfam" id="PF00528">
    <property type="entry name" value="BPD_transp_1"/>
    <property type="match status" value="1"/>
</dbReference>
<gene>
    <name evidence="12" type="ORF">AB3U87_05555</name>
</gene>
<name>A0ABW7CHY6_9GAMM</name>
<dbReference type="CDD" id="cd06261">
    <property type="entry name" value="TM_PBP2"/>
    <property type="match status" value="1"/>
</dbReference>
<dbReference type="InterPro" id="IPR000515">
    <property type="entry name" value="MetI-like"/>
</dbReference>
<feature type="domain" description="ABC transmembrane type-1" evidence="11">
    <location>
        <begin position="72"/>
        <end position="279"/>
    </location>
</feature>
<dbReference type="RefSeq" id="WP_394148665.1">
    <property type="nucleotide sequence ID" value="NZ_JBGCUC010000004.1"/>
</dbReference>
<evidence type="ECO:0000256" key="4">
    <source>
        <dbReference type="ARBA" id="ARBA00022475"/>
    </source>
</evidence>
<dbReference type="SUPFAM" id="SSF161098">
    <property type="entry name" value="MetI-like"/>
    <property type="match status" value="1"/>
</dbReference>
<organism evidence="12 13">
    <name type="scientific">Erwinia plantamica</name>
    <dbReference type="NCBI Taxonomy" id="3237104"/>
    <lineage>
        <taxon>Bacteria</taxon>
        <taxon>Pseudomonadati</taxon>
        <taxon>Pseudomonadota</taxon>
        <taxon>Gammaproteobacteria</taxon>
        <taxon>Enterobacterales</taxon>
        <taxon>Erwiniaceae</taxon>
        <taxon>Erwinia</taxon>
    </lineage>
</organism>
<keyword evidence="6 10" id="KW-0812">Transmembrane</keyword>
<dbReference type="Proteomes" id="UP001605250">
    <property type="component" value="Unassembled WGS sequence"/>
</dbReference>
<dbReference type="InterPro" id="IPR035906">
    <property type="entry name" value="MetI-like_sf"/>
</dbReference>
<evidence type="ECO:0000256" key="7">
    <source>
        <dbReference type="ARBA" id="ARBA00022970"/>
    </source>
</evidence>
<keyword evidence="7" id="KW-0029">Amino-acid transport</keyword>
<feature type="transmembrane region" description="Helical" evidence="10">
    <location>
        <begin position="76"/>
        <end position="99"/>
    </location>
</feature>
<dbReference type="InterPro" id="IPR043429">
    <property type="entry name" value="ArtM/GltK/GlnP/TcyL/YhdX-like"/>
</dbReference>
<protein>
    <submittedName>
        <fullName evidence="12">Amino acid ABC transporter permease</fullName>
    </submittedName>
</protein>
<proteinExistence type="inferred from homology"/>
<keyword evidence="4" id="KW-1003">Cell membrane</keyword>
<comment type="caution">
    <text evidence="12">The sequence shown here is derived from an EMBL/GenBank/DDBJ whole genome shotgun (WGS) entry which is preliminary data.</text>
</comment>
<dbReference type="EMBL" id="JBGCUC010000004">
    <property type="protein sequence ID" value="MFG6075830.1"/>
    <property type="molecule type" value="Genomic_DNA"/>
</dbReference>
<evidence type="ECO:0000256" key="1">
    <source>
        <dbReference type="ARBA" id="ARBA00004429"/>
    </source>
</evidence>
<evidence type="ECO:0000256" key="2">
    <source>
        <dbReference type="ARBA" id="ARBA00010072"/>
    </source>
</evidence>
<keyword evidence="8 10" id="KW-1133">Transmembrane helix</keyword>
<evidence type="ECO:0000313" key="12">
    <source>
        <dbReference type="EMBL" id="MFG6075830.1"/>
    </source>
</evidence>
<comment type="subcellular location">
    <subcellularLocation>
        <location evidence="1">Cell inner membrane</location>
        <topology evidence="1">Multi-pass membrane protein</topology>
    </subcellularLocation>
    <subcellularLocation>
        <location evidence="10">Cell membrane</location>
        <topology evidence="10">Multi-pass membrane protein</topology>
    </subcellularLocation>
</comment>
<dbReference type="Gene3D" id="1.10.3720.10">
    <property type="entry name" value="MetI-like"/>
    <property type="match status" value="1"/>
</dbReference>